<gene>
    <name evidence="1" type="ORF">EGM88_00925</name>
</gene>
<protein>
    <recommendedName>
        <fullName evidence="3">Murein L,D-transpeptidase catalytic domain family protein</fullName>
    </recommendedName>
</protein>
<dbReference type="PANTHER" id="PTHR38477">
    <property type="entry name" value="HYPOTHETICAL EXPORTED PROTEIN"/>
    <property type="match status" value="1"/>
</dbReference>
<dbReference type="OrthoDB" id="9815195at2"/>
<dbReference type="RefSeq" id="WP_123896006.1">
    <property type="nucleotide sequence ID" value="NZ_RPFJ01000002.1"/>
</dbReference>
<dbReference type="Pfam" id="PF13645">
    <property type="entry name" value="YkuD_2"/>
    <property type="match status" value="1"/>
</dbReference>
<dbReference type="InterPro" id="IPR032676">
    <property type="entry name" value="YkuD_2"/>
</dbReference>
<accession>A0A3N4NTZ6</accession>
<sequence length="245" mass="28009">MYKKILALTIIFILIFPVYAWEIPTSNINNSEKTPSTRNSTFISYTEDIYNKIGDNNLDFDAFKYALKGYIQLKNKEKLNNSKYLTLIDMSVSANSERFYIINMETQTIEHKSVVAHGKKSGLEYAKKFSNKVNSHQTSIGFYKTAETYYGKHGLSLRLDGLEYSNDKARERAVVIHAADYANPDFIKANGRLGRSWGCPSLPYKDYSTIIDKIKNGSCLFIYYPQEDYLSKSKLVSSENLLATK</sequence>
<dbReference type="EMBL" id="RPFJ01000002">
    <property type="protein sequence ID" value="RPD99862.1"/>
    <property type="molecule type" value="Genomic_DNA"/>
</dbReference>
<organism evidence="1 2">
    <name type="scientific">Aureibaculum marinum</name>
    <dbReference type="NCBI Taxonomy" id="2487930"/>
    <lineage>
        <taxon>Bacteria</taxon>
        <taxon>Pseudomonadati</taxon>
        <taxon>Bacteroidota</taxon>
        <taxon>Flavobacteriia</taxon>
        <taxon>Flavobacteriales</taxon>
        <taxon>Flavobacteriaceae</taxon>
        <taxon>Aureibaculum</taxon>
    </lineage>
</organism>
<keyword evidence="2" id="KW-1185">Reference proteome</keyword>
<name>A0A3N4NTZ6_9FLAO</name>
<dbReference type="AlphaFoldDB" id="A0A3N4NTZ6"/>
<evidence type="ECO:0008006" key="3">
    <source>
        <dbReference type="Google" id="ProtNLM"/>
    </source>
</evidence>
<reference evidence="1 2" key="1">
    <citation type="submission" date="2018-11" db="EMBL/GenBank/DDBJ databases">
        <title>Aureibaculum marinum gen. nov., sp. nov., a member of the family Flavobacteriaceae isolated from the Bohai Sea.</title>
        <authorList>
            <person name="Ji X."/>
        </authorList>
    </citation>
    <scope>NUCLEOTIDE SEQUENCE [LARGE SCALE GENOMIC DNA]</scope>
    <source>
        <strain evidence="1 2">BH-SD17</strain>
    </source>
</reference>
<evidence type="ECO:0000313" key="1">
    <source>
        <dbReference type="EMBL" id="RPD99862.1"/>
    </source>
</evidence>
<evidence type="ECO:0000313" key="2">
    <source>
        <dbReference type="Proteomes" id="UP000270856"/>
    </source>
</evidence>
<comment type="caution">
    <text evidence="1">The sequence shown here is derived from an EMBL/GenBank/DDBJ whole genome shotgun (WGS) entry which is preliminary data.</text>
</comment>
<dbReference type="PANTHER" id="PTHR38477:SF1">
    <property type="entry name" value="MUREIN L,D-TRANSPEPTIDASE CATALYTIC DOMAIN FAMILY PROTEIN"/>
    <property type="match status" value="1"/>
</dbReference>
<dbReference type="Proteomes" id="UP000270856">
    <property type="component" value="Unassembled WGS sequence"/>
</dbReference>
<proteinExistence type="predicted"/>